<keyword evidence="1" id="KW-0812">Transmembrane</keyword>
<accession>H2J8F9</accession>
<protein>
    <submittedName>
        <fullName evidence="2">Uncharacterized protein</fullName>
    </submittedName>
</protein>
<dbReference type="AlphaFoldDB" id="H2J8F9"/>
<evidence type="ECO:0000256" key="1">
    <source>
        <dbReference type="SAM" id="Phobius"/>
    </source>
</evidence>
<keyword evidence="2" id="KW-0614">Plasmid</keyword>
<sequence>MTIIYYFIIELLLFALKYLKHNHIISFEIIIRILIILYKIYVILYIDFNIIDVISIIQNIYHIQKLIIIQKNKKRK</sequence>
<dbReference type="HOGENOM" id="CLU_2650209_0_0_0"/>
<gene>
    <name evidence="2" type="ordered locus">Marpi_2130</name>
</gene>
<dbReference type="EMBL" id="CP003258">
    <property type="protein sequence ID" value="AEX86503.1"/>
    <property type="molecule type" value="Genomic_DNA"/>
</dbReference>
<evidence type="ECO:0000313" key="3">
    <source>
        <dbReference type="Proteomes" id="UP000007161"/>
    </source>
</evidence>
<organism evidence="2 3">
    <name type="scientific">Marinitoga piezophila (strain DSM 14283 / JCM 11233 / KA3)</name>
    <dbReference type="NCBI Taxonomy" id="443254"/>
    <lineage>
        <taxon>Bacteria</taxon>
        <taxon>Thermotogati</taxon>
        <taxon>Thermotogota</taxon>
        <taxon>Thermotogae</taxon>
        <taxon>Petrotogales</taxon>
        <taxon>Petrotogaceae</taxon>
        <taxon>Marinitoga</taxon>
    </lineage>
</organism>
<name>H2J8F9_MARPK</name>
<keyword evidence="1" id="KW-0472">Membrane</keyword>
<reference evidence="3" key="2">
    <citation type="submission" date="2012-01" db="EMBL/GenBank/DDBJ databases">
        <title>Complete sequence of plasmid of Marinitoga piezophila KA3.</title>
        <authorList>
            <person name="Lucas S."/>
            <person name="Han J."/>
            <person name="Lapidus A."/>
            <person name="Cheng J.-F."/>
            <person name="Goodwin L."/>
            <person name="Pitluck S."/>
            <person name="Peters L."/>
            <person name="Mikhailova N."/>
            <person name="Teshima H."/>
            <person name="Detter J.C."/>
            <person name="Han C."/>
            <person name="Tapia R."/>
            <person name="Land M."/>
            <person name="Hauser L."/>
            <person name="Kyrpides N."/>
            <person name="Ivanova N."/>
            <person name="Pagani I."/>
            <person name="Jebbar M."/>
            <person name="Vannier P."/>
            <person name="Oger P."/>
            <person name="Cario A."/>
            <person name="Bartlett D."/>
            <person name="Noll K.M."/>
            <person name="Woyke T."/>
        </authorList>
    </citation>
    <scope>NUCLEOTIDE SEQUENCE [LARGE SCALE GENOMIC DNA]</scope>
    <source>
        <strain evidence="3">DSM 14283 / JCM 11233 / KA3</strain>
        <plasmid evidence="3">pMARPI01</plasmid>
    </source>
</reference>
<keyword evidence="1" id="KW-1133">Transmembrane helix</keyword>
<keyword evidence="3" id="KW-1185">Reference proteome</keyword>
<reference evidence="2 3" key="1">
    <citation type="journal article" date="2012" name="J. Bacteriol.">
        <title>Complete Genome Sequence of the Thermophilic, Piezophilic, Heterotrophic Bacterium Marinitoga piezophila KA3.</title>
        <authorList>
            <person name="Lucas S."/>
            <person name="Han J."/>
            <person name="Lapidus A."/>
            <person name="Cheng J.F."/>
            <person name="Goodwin L.A."/>
            <person name="Pitluck S."/>
            <person name="Peters L."/>
            <person name="Mikhailova N."/>
            <person name="Teshima H."/>
            <person name="Detter J.C."/>
            <person name="Han C."/>
            <person name="Tapia R."/>
            <person name="Land M."/>
            <person name="Hauser L."/>
            <person name="Kyrpides N.C."/>
            <person name="Ivanova N."/>
            <person name="Pagani I."/>
            <person name="Vannier P."/>
            <person name="Oger P."/>
            <person name="Bartlett D.H."/>
            <person name="Noll K.M."/>
            <person name="Woyke T."/>
            <person name="Jebbar M."/>
        </authorList>
    </citation>
    <scope>NUCLEOTIDE SEQUENCE [LARGE SCALE GENOMIC DNA]</scope>
    <source>
        <strain evidence="3">DSM 14283 / JCM 11233 / KA3</strain>
        <plasmid evidence="2 3">pMARPI01</plasmid>
    </source>
</reference>
<proteinExistence type="predicted"/>
<evidence type="ECO:0000313" key="2">
    <source>
        <dbReference type="EMBL" id="AEX86503.1"/>
    </source>
</evidence>
<dbReference type="KEGG" id="mpz:Marpi_2130"/>
<geneLocation type="plasmid" evidence="2 3">
    <name>pMARPI01</name>
</geneLocation>
<dbReference type="Proteomes" id="UP000007161">
    <property type="component" value="Plasmid pMARPI01"/>
</dbReference>
<feature type="transmembrane region" description="Helical" evidence="1">
    <location>
        <begin position="24"/>
        <end position="44"/>
    </location>
</feature>